<evidence type="ECO:0000256" key="1">
    <source>
        <dbReference type="ARBA" id="ARBA00005047"/>
    </source>
</evidence>
<dbReference type="NCBIfam" id="NF002114">
    <property type="entry name" value="PRK00951.2-4"/>
    <property type="match status" value="1"/>
</dbReference>
<evidence type="ECO:0000313" key="9">
    <source>
        <dbReference type="Proteomes" id="UP001165427"/>
    </source>
</evidence>
<dbReference type="Gene3D" id="3.30.230.40">
    <property type="entry name" value="Imidazole glycerol phosphate dehydratase, domain 1"/>
    <property type="match status" value="2"/>
</dbReference>
<gene>
    <name evidence="6 8" type="primary">hisB</name>
    <name evidence="8" type="ORF">MRX98_08475</name>
</gene>
<accession>A0AA41R7W8</accession>
<dbReference type="Pfam" id="PF00475">
    <property type="entry name" value="IGPD"/>
    <property type="match status" value="1"/>
</dbReference>
<dbReference type="EMBL" id="JALJRB010000007">
    <property type="protein sequence ID" value="MCJ8500603.1"/>
    <property type="molecule type" value="Genomic_DNA"/>
</dbReference>
<keyword evidence="4 6" id="KW-0368">Histidine biosynthesis</keyword>
<reference evidence="8" key="1">
    <citation type="submission" date="2022-04" db="EMBL/GenBank/DDBJ databases">
        <title>Desulfatitalea alkaliphila sp. nov., a novel anaerobic sulfate-reducing bacterium isolated from terrestrial mud volcano, Taman Peninsula, Russia.</title>
        <authorList>
            <person name="Khomyakova M.A."/>
            <person name="Merkel A.Y."/>
            <person name="Slobodkin A.I."/>
        </authorList>
    </citation>
    <scope>NUCLEOTIDE SEQUENCE</scope>
    <source>
        <strain evidence="8">M08but</strain>
    </source>
</reference>
<dbReference type="InterPro" id="IPR020568">
    <property type="entry name" value="Ribosomal_Su5_D2-typ_SF"/>
</dbReference>
<dbReference type="FunFam" id="3.30.230.40:FF:000003">
    <property type="entry name" value="Imidazoleglycerol-phosphate dehydratase HisB"/>
    <property type="match status" value="1"/>
</dbReference>
<evidence type="ECO:0000256" key="4">
    <source>
        <dbReference type="ARBA" id="ARBA00023102"/>
    </source>
</evidence>
<dbReference type="FunFam" id="3.30.230.40:FF:000001">
    <property type="entry name" value="Imidazoleglycerol-phosphate dehydratase HisB"/>
    <property type="match status" value="1"/>
</dbReference>
<comment type="pathway">
    <text evidence="1 6 7">Amino-acid biosynthesis; L-histidine biosynthesis; L-histidine from 5-phospho-alpha-D-ribose 1-diphosphate: step 6/9.</text>
</comment>
<evidence type="ECO:0000256" key="5">
    <source>
        <dbReference type="ARBA" id="ARBA00023239"/>
    </source>
</evidence>
<protein>
    <recommendedName>
        <fullName evidence="2 6">Imidazoleglycerol-phosphate dehydratase</fullName>
        <shortName evidence="6">IGPD</shortName>
        <ecNumber evidence="6 7">4.2.1.19</ecNumber>
    </recommendedName>
</protein>
<dbReference type="GO" id="GO:0005737">
    <property type="term" value="C:cytoplasm"/>
    <property type="evidence" value="ECO:0007669"/>
    <property type="project" value="UniProtKB-SubCell"/>
</dbReference>
<dbReference type="NCBIfam" id="NF002111">
    <property type="entry name" value="PRK00951.2-1"/>
    <property type="match status" value="1"/>
</dbReference>
<organism evidence="8 9">
    <name type="scientific">Desulfatitalea alkaliphila</name>
    <dbReference type="NCBI Taxonomy" id="2929485"/>
    <lineage>
        <taxon>Bacteria</taxon>
        <taxon>Pseudomonadati</taxon>
        <taxon>Thermodesulfobacteriota</taxon>
        <taxon>Desulfobacteria</taxon>
        <taxon>Desulfobacterales</taxon>
        <taxon>Desulfosarcinaceae</taxon>
        <taxon>Desulfatitalea</taxon>
    </lineage>
</organism>
<comment type="subcellular location">
    <subcellularLocation>
        <location evidence="6 7">Cytoplasm</location>
    </subcellularLocation>
</comment>
<evidence type="ECO:0000256" key="2">
    <source>
        <dbReference type="ARBA" id="ARBA00016664"/>
    </source>
</evidence>
<dbReference type="GO" id="GO:0004424">
    <property type="term" value="F:imidazoleglycerol-phosphate dehydratase activity"/>
    <property type="evidence" value="ECO:0007669"/>
    <property type="project" value="UniProtKB-UniRule"/>
</dbReference>
<dbReference type="HAMAP" id="MF_00076">
    <property type="entry name" value="HisB"/>
    <property type="match status" value="1"/>
</dbReference>
<evidence type="ECO:0000313" key="8">
    <source>
        <dbReference type="EMBL" id="MCJ8500603.1"/>
    </source>
</evidence>
<evidence type="ECO:0000256" key="6">
    <source>
        <dbReference type="HAMAP-Rule" id="MF_00076"/>
    </source>
</evidence>
<keyword evidence="6" id="KW-0963">Cytoplasm</keyword>
<dbReference type="PANTHER" id="PTHR23133">
    <property type="entry name" value="IMIDAZOLEGLYCEROL-PHOSPHATE DEHYDRATASE HIS7"/>
    <property type="match status" value="1"/>
</dbReference>
<dbReference type="PANTHER" id="PTHR23133:SF2">
    <property type="entry name" value="IMIDAZOLEGLYCEROL-PHOSPHATE DEHYDRATASE"/>
    <property type="match status" value="1"/>
</dbReference>
<evidence type="ECO:0000256" key="3">
    <source>
        <dbReference type="ARBA" id="ARBA00022605"/>
    </source>
</evidence>
<dbReference type="SUPFAM" id="SSF54211">
    <property type="entry name" value="Ribosomal protein S5 domain 2-like"/>
    <property type="match status" value="2"/>
</dbReference>
<keyword evidence="5 6" id="KW-0456">Lyase</keyword>
<dbReference type="Proteomes" id="UP001165427">
    <property type="component" value="Unassembled WGS sequence"/>
</dbReference>
<dbReference type="EC" id="4.2.1.19" evidence="6 7"/>
<keyword evidence="9" id="KW-1185">Reference proteome</keyword>
<keyword evidence="3 6" id="KW-0028">Amino-acid biosynthesis</keyword>
<dbReference type="GO" id="GO:0000105">
    <property type="term" value="P:L-histidine biosynthetic process"/>
    <property type="evidence" value="ECO:0007669"/>
    <property type="project" value="UniProtKB-UniRule"/>
</dbReference>
<evidence type="ECO:0000256" key="7">
    <source>
        <dbReference type="RuleBase" id="RU000599"/>
    </source>
</evidence>
<dbReference type="InterPro" id="IPR000807">
    <property type="entry name" value="ImidazoleglycerolP_deHydtase"/>
</dbReference>
<comment type="caution">
    <text evidence="8">The sequence shown here is derived from an EMBL/GenBank/DDBJ whole genome shotgun (WGS) entry which is preliminary data.</text>
</comment>
<dbReference type="RefSeq" id="WP_246905463.1">
    <property type="nucleotide sequence ID" value="NZ_JALJRB010000007.1"/>
</dbReference>
<dbReference type="InterPro" id="IPR038494">
    <property type="entry name" value="IGPD_sf"/>
</dbReference>
<dbReference type="AlphaFoldDB" id="A0AA41R7W8"/>
<dbReference type="CDD" id="cd07914">
    <property type="entry name" value="IGPD"/>
    <property type="match status" value="1"/>
</dbReference>
<sequence length="195" mass="21417">MKRVAELERKTKETQIRACLCIDGDGRCEVTTGIGFFDHMLTLMCVHGRLDLTVTAEGDIQVDYHHTVEDVGLVLGQALSQALGERKGICRYGYAVIPMDDALAKVAVDLSNRPYLYVRAPSPMPRQNDFDLSLAKEFLRALAYKAGMNLHVEIAYGDNWHHMIEAVFKGLGRALRQAAGLDEGVVGVPSSKGAL</sequence>
<comment type="catalytic activity">
    <reaction evidence="6 7">
        <text>D-erythro-1-(imidazol-4-yl)glycerol 3-phosphate = 3-(imidazol-4-yl)-2-oxopropyl phosphate + H2O</text>
        <dbReference type="Rhea" id="RHEA:11040"/>
        <dbReference type="ChEBI" id="CHEBI:15377"/>
        <dbReference type="ChEBI" id="CHEBI:57766"/>
        <dbReference type="ChEBI" id="CHEBI:58278"/>
        <dbReference type="EC" id="4.2.1.19"/>
    </reaction>
</comment>
<dbReference type="PROSITE" id="PS00955">
    <property type="entry name" value="IGP_DEHYDRATASE_2"/>
    <property type="match status" value="1"/>
</dbReference>
<name>A0AA41R7W8_9BACT</name>
<comment type="similarity">
    <text evidence="6 7">Belongs to the imidazoleglycerol-phosphate dehydratase family.</text>
</comment>
<dbReference type="InterPro" id="IPR020565">
    <property type="entry name" value="ImidazoleglycerP_deHydtase_CS"/>
</dbReference>
<proteinExistence type="inferred from homology"/>
<dbReference type="PROSITE" id="PS00954">
    <property type="entry name" value="IGP_DEHYDRATASE_1"/>
    <property type="match status" value="1"/>
</dbReference>